<protein>
    <submittedName>
        <fullName evidence="1">Uncharacterized protein</fullName>
    </submittedName>
</protein>
<dbReference type="Proteomes" id="UP000027265">
    <property type="component" value="Unassembled WGS sequence"/>
</dbReference>
<name>A0A067PZE6_9AGAM</name>
<reference evidence="2" key="1">
    <citation type="journal article" date="2014" name="Proc. Natl. Acad. Sci. U.S.A.">
        <title>Extensive sampling of basidiomycete genomes demonstrates inadequacy of the white-rot/brown-rot paradigm for wood decay fungi.</title>
        <authorList>
            <person name="Riley R."/>
            <person name="Salamov A.A."/>
            <person name="Brown D.W."/>
            <person name="Nagy L.G."/>
            <person name="Floudas D."/>
            <person name="Held B.W."/>
            <person name="Levasseur A."/>
            <person name="Lombard V."/>
            <person name="Morin E."/>
            <person name="Otillar R."/>
            <person name="Lindquist E.A."/>
            <person name="Sun H."/>
            <person name="LaButti K.M."/>
            <person name="Schmutz J."/>
            <person name="Jabbour D."/>
            <person name="Luo H."/>
            <person name="Baker S.E."/>
            <person name="Pisabarro A.G."/>
            <person name="Walton J.D."/>
            <person name="Blanchette R.A."/>
            <person name="Henrissat B."/>
            <person name="Martin F."/>
            <person name="Cullen D."/>
            <person name="Hibbett D.S."/>
            <person name="Grigoriev I.V."/>
        </authorList>
    </citation>
    <scope>NUCLEOTIDE SEQUENCE [LARGE SCALE GENOMIC DNA]</scope>
    <source>
        <strain evidence="2">MUCL 33604</strain>
    </source>
</reference>
<keyword evidence="2" id="KW-1185">Reference proteome</keyword>
<dbReference type="SUPFAM" id="SSF52047">
    <property type="entry name" value="RNI-like"/>
    <property type="match status" value="2"/>
</dbReference>
<dbReference type="AlphaFoldDB" id="A0A067PZE6"/>
<dbReference type="EMBL" id="KL197714">
    <property type="protein sequence ID" value="KDQ60074.1"/>
    <property type="molecule type" value="Genomic_DNA"/>
</dbReference>
<dbReference type="Gene3D" id="3.80.10.10">
    <property type="entry name" value="Ribonuclease Inhibitor"/>
    <property type="match status" value="2"/>
</dbReference>
<dbReference type="OrthoDB" id="2786563at2759"/>
<dbReference type="InterPro" id="IPR032675">
    <property type="entry name" value="LRR_dom_sf"/>
</dbReference>
<dbReference type="HOGENOM" id="CLU_027521_0_0_1"/>
<sequence length="676" mass="75630">MADKLPDELLKEILSPSLHVSDEKFTDTSGPSVFFRFDLSTSAFLLVCKRWLRVATPLLYEVVVLCSKAQAQALSQVFASNKQLGPFVKKLRVEGGYGAPMEKIIKACPNIKDLYLSLSLYSTDSVSGICRSLSSINPTRLILYESSDHLDNSNTRQLTEALCASISSTWKTLGVFYTPCANRGSGKVYHRWSAIISALSNSPSLREVTFSSCPYHDVQSLLLPMLAKNPHLLAIRFKLKHEDERRYLEQTLAMTSRLAKLIQFDLPPAQLPADIHFPVALPDLSYIPMASTSTDVRKKIWTQILSFAMWNDWCDRDFVVADVMFYKSNIIGLARQNLLTVSKEFYEIGLPLIYAYPVLLGPHQLCQFATQIATNPALGSHIRSIFFLVTYLPGDLPQLVEESMARIVAATSNLTRLHEHCDSRGAGLPMKGATFLKLVETSGSSLITLTGIKVSENVVPPARPPSFSIFDNLRRLRSQPTSYLPSLEYLKFQDCPDNFLDNLSNLSLPSLAHLDLGGRNSTPSLQRFFSNHGSKLRDVVANPHPEGISFFDLCPNIAQLKLTAVNQVPPPTFFKCTTPHRHLTHVTISAFGYSRSNPKMISRQQSAWSPLFKDADLTSFPALKEVKCLACEWPKDERAIAKNVWVGYADNFGKKWGILLADYEGRQWKSRLKGSR</sequence>
<evidence type="ECO:0000313" key="1">
    <source>
        <dbReference type="EMBL" id="KDQ60074.1"/>
    </source>
</evidence>
<accession>A0A067PZE6</accession>
<gene>
    <name evidence="1" type="ORF">JAAARDRAFT_32451</name>
</gene>
<evidence type="ECO:0000313" key="2">
    <source>
        <dbReference type="Proteomes" id="UP000027265"/>
    </source>
</evidence>
<organism evidence="1 2">
    <name type="scientific">Jaapia argillacea MUCL 33604</name>
    <dbReference type="NCBI Taxonomy" id="933084"/>
    <lineage>
        <taxon>Eukaryota</taxon>
        <taxon>Fungi</taxon>
        <taxon>Dikarya</taxon>
        <taxon>Basidiomycota</taxon>
        <taxon>Agaricomycotina</taxon>
        <taxon>Agaricomycetes</taxon>
        <taxon>Agaricomycetidae</taxon>
        <taxon>Jaapiales</taxon>
        <taxon>Jaapiaceae</taxon>
        <taxon>Jaapia</taxon>
    </lineage>
</organism>
<proteinExistence type="predicted"/>
<dbReference type="InParanoid" id="A0A067PZE6"/>